<proteinExistence type="predicted"/>
<dbReference type="RefSeq" id="WP_200399818.1">
    <property type="nucleotide sequence ID" value="NZ_CP066831.1"/>
</dbReference>
<keyword evidence="3" id="KW-1185">Reference proteome</keyword>
<dbReference type="InterPro" id="IPR008767">
    <property type="entry name" value="Phage_SPP1_head-tail_adaptor"/>
</dbReference>
<protein>
    <submittedName>
        <fullName evidence="2">Head-tail adaptor protein</fullName>
    </submittedName>
</protein>
<name>A0A7T7L224_9ACTN</name>
<organism evidence="2 3">
    <name type="scientific">Streptomyces liliifuscus</name>
    <dbReference type="NCBI Taxonomy" id="2797636"/>
    <lineage>
        <taxon>Bacteria</taxon>
        <taxon>Bacillati</taxon>
        <taxon>Actinomycetota</taxon>
        <taxon>Actinomycetes</taxon>
        <taxon>Kitasatosporales</taxon>
        <taxon>Streptomycetaceae</taxon>
        <taxon>Streptomyces</taxon>
    </lineage>
</organism>
<dbReference type="AlphaFoldDB" id="A0A7T7L224"/>
<dbReference type="EMBL" id="CP066831">
    <property type="protein sequence ID" value="QQM45007.1"/>
    <property type="molecule type" value="Genomic_DNA"/>
</dbReference>
<feature type="region of interest" description="Disordered" evidence="1">
    <location>
        <begin position="69"/>
        <end position="93"/>
    </location>
</feature>
<dbReference type="Pfam" id="PF05521">
    <property type="entry name" value="Phage_HCP"/>
    <property type="match status" value="1"/>
</dbReference>
<dbReference type="KEGG" id="slf:JEQ17_40120"/>
<gene>
    <name evidence="2" type="ORF">JEQ17_40120</name>
</gene>
<feature type="compositionally biased region" description="Basic and acidic residues" evidence="1">
    <location>
        <begin position="70"/>
        <end position="81"/>
    </location>
</feature>
<evidence type="ECO:0000256" key="1">
    <source>
        <dbReference type="SAM" id="MobiDB-lite"/>
    </source>
</evidence>
<evidence type="ECO:0000313" key="2">
    <source>
        <dbReference type="EMBL" id="QQM45007.1"/>
    </source>
</evidence>
<accession>A0A7T7L224</accession>
<evidence type="ECO:0000313" key="3">
    <source>
        <dbReference type="Proteomes" id="UP000595636"/>
    </source>
</evidence>
<dbReference type="Proteomes" id="UP000595636">
    <property type="component" value="Chromosome"/>
</dbReference>
<sequence length="122" mass="13681">MSIAHWLNRTLQVWRPQGADDGHGGQEVTYVRQADDVRVKVDQPTATERTVGAQADSDHTHDIFLLPTADVRRGDELRDGGTDDEPRDGEKWRVLFVVEPSSTRYRKAQSQLIQGEGEPDDG</sequence>
<reference evidence="2 3" key="1">
    <citation type="submission" date="2020-12" db="EMBL/GenBank/DDBJ databases">
        <title>A novel species.</title>
        <authorList>
            <person name="Li K."/>
        </authorList>
    </citation>
    <scope>NUCLEOTIDE SEQUENCE [LARGE SCALE GENOMIC DNA]</scope>
    <source>
        <strain evidence="2 3">ZYC-3</strain>
    </source>
</reference>